<sequence>MDKSIRILIFSFFSLFSLGALAVAIYQPYQTENVNDSNLNLFESEEEFSSSESTIPISEELPEISGLPKIKGRLEKDVYEDHLLAAEENGVGLIDNEWELYQLLTDEVLVEVNKGSGYRVESLTYSHPYVTQHSKKVLEEIGQMYEVLAGEGNFFTVSSVTRTMGQQKNLKKRNRNATAGNSSHSYGVSFDISYIRFNGVRNFDQKAQKHLETVLNHFQKTNKIYVIKERKQSCYHITVR</sequence>
<accession>A0A4V3D2E9</accession>
<evidence type="ECO:0000313" key="1">
    <source>
        <dbReference type="EMBL" id="TDQ18717.1"/>
    </source>
</evidence>
<comment type="caution">
    <text evidence="1">The sequence shown here is derived from an EMBL/GenBank/DDBJ whole genome shotgun (WGS) entry which is preliminary data.</text>
</comment>
<reference evidence="1 2" key="1">
    <citation type="submission" date="2019-03" db="EMBL/GenBank/DDBJ databases">
        <title>Genomic Encyclopedia of Type Strains, Phase III (KMG-III): the genomes of soil and plant-associated and newly described type strains.</title>
        <authorList>
            <person name="Whitman W."/>
        </authorList>
    </citation>
    <scope>NUCLEOTIDE SEQUENCE [LARGE SCALE GENOMIC DNA]</scope>
    <source>
        <strain evidence="1 2">CECT 8446</strain>
    </source>
</reference>
<dbReference type="OrthoDB" id="1523789at2"/>
<name>A0A4V3D2E9_9BACT</name>
<dbReference type="SUPFAM" id="SSF55166">
    <property type="entry name" value="Hedgehog/DD-peptidase"/>
    <property type="match status" value="1"/>
</dbReference>
<gene>
    <name evidence="1" type="ORF">DFQ04_0523</name>
</gene>
<proteinExistence type="predicted"/>
<dbReference type="Proteomes" id="UP000294535">
    <property type="component" value="Unassembled WGS sequence"/>
</dbReference>
<protein>
    <submittedName>
        <fullName evidence="1">Uncharacterized protein</fullName>
    </submittedName>
</protein>
<dbReference type="Pfam" id="PF18979">
    <property type="entry name" value="DUF5715"/>
    <property type="match status" value="1"/>
</dbReference>
<dbReference type="Gene3D" id="3.30.1380.10">
    <property type="match status" value="1"/>
</dbReference>
<organism evidence="1 2">
    <name type="scientific">Algoriphagus boseongensis</name>
    <dbReference type="NCBI Taxonomy" id="1442587"/>
    <lineage>
        <taxon>Bacteria</taxon>
        <taxon>Pseudomonadati</taxon>
        <taxon>Bacteroidota</taxon>
        <taxon>Cytophagia</taxon>
        <taxon>Cytophagales</taxon>
        <taxon>Cyclobacteriaceae</taxon>
        <taxon>Algoriphagus</taxon>
    </lineage>
</organism>
<dbReference type="AlphaFoldDB" id="A0A4V3D2E9"/>
<dbReference type="InterPro" id="IPR009045">
    <property type="entry name" value="Zn_M74/Hedgehog-like"/>
</dbReference>
<dbReference type="RefSeq" id="WP_133552370.1">
    <property type="nucleotide sequence ID" value="NZ_SNYF01000005.1"/>
</dbReference>
<evidence type="ECO:0000313" key="2">
    <source>
        <dbReference type="Proteomes" id="UP000294535"/>
    </source>
</evidence>
<keyword evidence="2" id="KW-1185">Reference proteome</keyword>
<dbReference type="EMBL" id="SNYF01000005">
    <property type="protein sequence ID" value="TDQ18717.1"/>
    <property type="molecule type" value="Genomic_DNA"/>
</dbReference>
<dbReference type="InterPro" id="IPR043769">
    <property type="entry name" value="DUF5715"/>
</dbReference>